<feature type="transmembrane region" description="Helical" evidence="4">
    <location>
        <begin position="373"/>
        <end position="399"/>
    </location>
</feature>
<evidence type="ECO:0000313" key="7">
    <source>
        <dbReference type="Proteomes" id="UP000038011"/>
    </source>
</evidence>
<dbReference type="Gene3D" id="1.20.1250.20">
    <property type="entry name" value="MFS general substrate transporter like domains"/>
    <property type="match status" value="2"/>
</dbReference>
<name>A0A0M9GM08_9HYPH</name>
<gene>
    <name evidence="6" type="ORF">SU32_10965</name>
</gene>
<accession>A0A0M9GM08</accession>
<keyword evidence="1 4" id="KW-0812">Transmembrane</keyword>
<feature type="transmembrane region" description="Helical" evidence="4">
    <location>
        <begin position="253"/>
        <end position="278"/>
    </location>
</feature>
<dbReference type="RefSeq" id="WP_053999411.1">
    <property type="nucleotide sequence ID" value="NZ_JXMU01000015.1"/>
</dbReference>
<dbReference type="PANTHER" id="PTHR11360">
    <property type="entry name" value="MONOCARBOXYLATE TRANSPORTER"/>
    <property type="match status" value="1"/>
</dbReference>
<dbReference type="PANTHER" id="PTHR11360:SF308">
    <property type="entry name" value="BLL3089 PROTEIN"/>
    <property type="match status" value="1"/>
</dbReference>
<dbReference type="AlphaFoldDB" id="A0A0M9GM08"/>
<dbReference type="OrthoDB" id="1404228at2"/>
<dbReference type="InterPro" id="IPR050327">
    <property type="entry name" value="Proton-linked_MCT"/>
</dbReference>
<feature type="transmembrane region" description="Helical" evidence="4">
    <location>
        <begin position="169"/>
        <end position="189"/>
    </location>
</feature>
<feature type="transmembrane region" description="Helical" evidence="4">
    <location>
        <begin position="219"/>
        <end position="241"/>
    </location>
</feature>
<dbReference type="STRING" id="1514904.SU32_10965"/>
<protein>
    <submittedName>
        <fullName evidence="6">MFS transporter</fullName>
    </submittedName>
</protein>
<dbReference type="Pfam" id="PF07690">
    <property type="entry name" value="MFS_1"/>
    <property type="match status" value="1"/>
</dbReference>
<dbReference type="InterPro" id="IPR020846">
    <property type="entry name" value="MFS_dom"/>
</dbReference>
<dbReference type="Proteomes" id="UP000038011">
    <property type="component" value="Unassembled WGS sequence"/>
</dbReference>
<dbReference type="InterPro" id="IPR036259">
    <property type="entry name" value="MFS_trans_sf"/>
</dbReference>
<evidence type="ECO:0000256" key="2">
    <source>
        <dbReference type="ARBA" id="ARBA00022989"/>
    </source>
</evidence>
<dbReference type="PATRIC" id="fig|1514904.3.peg.1034"/>
<feature type="transmembrane region" description="Helical" evidence="4">
    <location>
        <begin position="88"/>
        <end position="111"/>
    </location>
</feature>
<dbReference type="InterPro" id="IPR011701">
    <property type="entry name" value="MFS"/>
</dbReference>
<sequence>MSIFQFLSSNARWIGGAFLLTFFSSFGQTFFISLSAGEIRSEYGLSHGQFGFIYMIATLCSALTLPWLGKIVDRFTPAQVTMMIVPMLALGALGMAFSTHIVALILTIYLLRLFGQAMMTQNALTATARWFAANRGKAVSLVTIGHNTGEAVFPFIFVFVAGAIGWRNSWILCAAVLIFFALPVITKLVSKDRERQASDPEPKVTAVRDWTRPEALRDVLFWLLLVGMLAPAFIGTTIFFHQVYLVELRGWSLTVFASAFSVMAIFTIGFVLIAGALVDRFSAVALLPTFLIPLSLACFVLGGADAQWSAFVFMALLGTSYGFSSTLFGAVWPEIYGTKHLGSIRAITVAMMVFMTAAGPGLTGWLIDIGVSYSSQIIAMGLYCVVACGIMTFVSRALLKRNATA</sequence>
<feature type="transmembrane region" description="Helical" evidence="4">
    <location>
        <begin position="285"/>
        <end position="304"/>
    </location>
</feature>
<comment type="caution">
    <text evidence="6">The sequence shown here is derived from an EMBL/GenBank/DDBJ whole genome shotgun (WGS) entry which is preliminary data.</text>
</comment>
<evidence type="ECO:0000256" key="3">
    <source>
        <dbReference type="ARBA" id="ARBA00023136"/>
    </source>
</evidence>
<dbReference type="PROSITE" id="PS50850">
    <property type="entry name" value="MFS"/>
    <property type="match status" value="1"/>
</dbReference>
<dbReference type="EMBL" id="JXMU01000015">
    <property type="protein sequence ID" value="KPB00930.1"/>
    <property type="molecule type" value="Genomic_DNA"/>
</dbReference>
<evidence type="ECO:0000313" key="6">
    <source>
        <dbReference type="EMBL" id="KPB00930.1"/>
    </source>
</evidence>
<dbReference type="SUPFAM" id="SSF103473">
    <property type="entry name" value="MFS general substrate transporter"/>
    <property type="match status" value="1"/>
</dbReference>
<proteinExistence type="predicted"/>
<keyword evidence="2 4" id="KW-1133">Transmembrane helix</keyword>
<feature type="transmembrane region" description="Helical" evidence="4">
    <location>
        <begin position="12"/>
        <end position="36"/>
    </location>
</feature>
<reference evidence="6 7" key="1">
    <citation type="submission" date="2015-01" db="EMBL/GenBank/DDBJ databases">
        <title>Ahrensia donghaiensis sp. nov., a novel dimethylsulphoniopropionate-cleavage bacterium isolated from seawater and emended descriptions of the genus Ahrensia and Ahrensia kielensis.</title>
        <authorList>
            <person name="Liu J."/>
        </authorList>
    </citation>
    <scope>NUCLEOTIDE SEQUENCE [LARGE SCALE GENOMIC DNA]</scope>
    <source>
        <strain evidence="6 7">LZD062</strain>
    </source>
</reference>
<feature type="transmembrane region" description="Helical" evidence="4">
    <location>
        <begin position="310"/>
        <end position="332"/>
    </location>
</feature>
<evidence type="ECO:0000256" key="1">
    <source>
        <dbReference type="ARBA" id="ARBA00022692"/>
    </source>
</evidence>
<feature type="transmembrane region" description="Helical" evidence="4">
    <location>
        <begin position="48"/>
        <end position="68"/>
    </location>
</feature>
<organism evidence="6 7">
    <name type="scientific">Ahrensia marina</name>
    <dbReference type="NCBI Taxonomy" id="1514904"/>
    <lineage>
        <taxon>Bacteria</taxon>
        <taxon>Pseudomonadati</taxon>
        <taxon>Pseudomonadota</taxon>
        <taxon>Alphaproteobacteria</taxon>
        <taxon>Hyphomicrobiales</taxon>
        <taxon>Ahrensiaceae</taxon>
        <taxon>Ahrensia</taxon>
    </lineage>
</organism>
<feature type="transmembrane region" description="Helical" evidence="4">
    <location>
        <begin position="344"/>
        <end position="367"/>
    </location>
</feature>
<evidence type="ECO:0000259" key="5">
    <source>
        <dbReference type="PROSITE" id="PS50850"/>
    </source>
</evidence>
<evidence type="ECO:0000256" key="4">
    <source>
        <dbReference type="SAM" id="Phobius"/>
    </source>
</evidence>
<keyword evidence="7" id="KW-1185">Reference proteome</keyword>
<feature type="domain" description="Major facilitator superfamily (MFS) profile" evidence="5">
    <location>
        <begin position="13"/>
        <end position="399"/>
    </location>
</feature>
<dbReference type="GO" id="GO:0022857">
    <property type="term" value="F:transmembrane transporter activity"/>
    <property type="evidence" value="ECO:0007669"/>
    <property type="project" value="InterPro"/>
</dbReference>
<keyword evidence="3 4" id="KW-0472">Membrane</keyword>